<dbReference type="InterPro" id="IPR002942">
    <property type="entry name" value="S4_RNA-bd"/>
</dbReference>
<protein>
    <submittedName>
        <fullName evidence="5">Hemolysin A</fullName>
    </submittedName>
</protein>
<dbReference type="PANTHER" id="PTHR32319:SF0">
    <property type="entry name" value="BACTERIAL HEMOLYSIN-LIKE PROTEIN"/>
    <property type="match status" value="1"/>
</dbReference>
<dbReference type="EMBL" id="LTDM01000001">
    <property type="protein sequence ID" value="OLS03945.1"/>
    <property type="molecule type" value="Genomic_DNA"/>
</dbReference>
<dbReference type="Gene3D" id="3.40.50.150">
    <property type="entry name" value="Vaccinia Virus protein VP39"/>
    <property type="match status" value="1"/>
</dbReference>
<dbReference type="GO" id="GO:0003723">
    <property type="term" value="F:RNA binding"/>
    <property type="evidence" value="ECO:0007669"/>
    <property type="project" value="UniProtKB-KW"/>
</dbReference>
<dbReference type="Pfam" id="PF01479">
    <property type="entry name" value="S4"/>
    <property type="match status" value="1"/>
</dbReference>
<dbReference type="InterPro" id="IPR029063">
    <property type="entry name" value="SAM-dependent_MTases_sf"/>
</dbReference>
<dbReference type="CDD" id="cd00165">
    <property type="entry name" value="S4"/>
    <property type="match status" value="1"/>
</dbReference>
<evidence type="ECO:0000313" key="5">
    <source>
        <dbReference type="EMBL" id="OLS03945.1"/>
    </source>
</evidence>
<dbReference type="Pfam" id="PF01728">
    <property type="entry name" value="FtsJ"/>
    <property type="match status" value="1"/>
</dbReference>
<dbReference type="InterPro" id="IPR047048">
    <property type="entry name" value="TlyA"/>
</dbReference>
<name>A0A1U7M9H8_TISCR</name>
<dbReference type="SUPFAM" id="SSF53335">
    <property type="entry name" value="S-adenosyl-L-methionine-dependent methyltransferases"/>
    <property type="match status" value="1"/>
</dbReference>
<accession>A0A1U7M9H8</accession>
<keyword evidence="6" id="KW-1185">Reference proteome</keyword>
<dbReference type="SUPFAM" id="SSF55174">
    <property type="entry name" value="Alpha-L RNA-binding motif"/>
    <property type="match status" value="1"/>
</dbReference>
<dbReference type="AlphaFoldDB" id="A0A1U7M9H8"/>
<evidence type="ECO:0000256" key="2">
    <source>
        <dbReference type="ARBA" id="ARBA00029460"/>
    </source>
</evidence>
<evidence type="ECO:0000313" key="6">
    <source>
        <dbReference type="Proteomes" id="UP000186112"/>
    </source>
</evidence>
<organism evidence="5 6">
    <name type="scientific">Tissierella creatinophila DSM 6911</name>
    <dbReference type="NCBI Taxonomy" id="1123403"/>
    <lineage>
        <taxon>Bacteria</taxon>
        <taxon>Bacillati</taxon>
        <taxon>Bacillota</taxon>
        <taxon>Tissierellia</taxon>
        <taxon>Tissierellales</taxon>
        <taxon>Tissierellaceae</taxon>
        <taxon>Tissierella</taxon>
    </lineage>
</organism>
<dbReference type="PIRSF" id="PIRSF005578">
    <property type="entry name" value="TlyA"/>
    <property type="match status" value="1"/>
</dbReference>
<evidence type="ECO:0000256" key="1">
    <source>
        <dbReference type="ARBA" id="ARBA00022884"/>
    </source>
</evidence>
<comment type="similarity">
    <text evidence="2">Belongs to the TlyA family.</text>
</comment>
<gene>
    <name evidence="5" type="primary">tlyA</name>
    <name evidence="5" type="ORF">TICRE_00720</name>
</gene>
<dbReference type="PANTHER" id="PTHR32319">
    <property type="entry name" value="BACTERIAL HEMOLYSIN-LIKE PROTEIN"/>
    <property type="match status" value="1"/>
</dbReference>
<dbReference type="Gene3D" id="3.10.290.10">
    <property type="entry name" value="RNA-binding S4 domain"/>
    <property type="match status" value="1"/>
</dbReference>
<keyword evidence="1 3" id="KW-0694">RNA-binding</keyword>
<dbReference type="GO" id="GO:0032259">
    <property type="term" value="P:methylation"/>
    <property type="evidence" value="ECO:0007669"/>
    <property type="project" value="InterPro"/>
</dbReference>
<proteinExistence type="inferred from homology"/>
<evidence type="ECO:0000256" key="3">
    <source>
        <dbReference type="PROSITE-ProRule" id="PRU00182"/>
    </source>
</evidence>
<sequence>MMKKRADVLLFEKELVSSRERSKKVILEGLVYIGDKKVSKPSEMFSDDLNIDIKVNPLVYVSRAGLKLRKAIDEFDLNLNNLVAMDIGSSTGGFTECMLNEGIRKVYAIDVGKDQLVEELRNDTRVIVMEETNIRDLTRNDIEEDIDFISIDVSFISLKLVLPITNNFLTTGGEIVALVKPQFEVGKENIGKKGIVKDKKLHFKVLESIIDYCVSLGFEVKSLTFSPIVGSKGNIEFLIYLKKSDIDIKKCISKALISDVIDTAHKNLE</sequence>
<evidence type="ECO:0000259" key="4">
    <source>
        <dbReference type="SMART" id="SM00363"/>
    </source>
</evidence>
<reference evidence="5 6" key="1">
    <citation type="submission" date="2016-02" db="EMBL/GenBank/DDBJ databases">
        <title>Genome sequence of Tissierella creatinophila DSM 6911.</title>
        <authorList>
            <person name="Poehlein A."/>
            <person name="Daniel R."/>
        </authorList>
    </citation>
    <scope>NUCLEOTIDE SEQUENCE [LARGE SCALE GENOMIC DNA]</scope>
    <source>
        <strain evidence="5 6">DSM 6911</strain>
    </source>
</reference>
<dbReference type="InterPro" id="IPR036986">
    <property type="entry name" value="S4_RNA-bd_sf"/>
</dbReference>
<dbReference type="PROSITE" id="PS50889">
    <property type="entry name" value="S4"/>
    <property type="match status" value="1"/>
</dbReference>
<feature type="domain" description="RNA-binding S4" evidence="4">
    <location>
        <begin position="4"/>
        <end position="69"/>
    </location>
</feature>
<dbReference type="NCBIfam" id="TIGR00478">
    <property type="entry name" value="tly"/>
    <property type="match status" value="1"/>
</dbReference>
<dbReference type="SMART" id="SM00363">
    <property type="entry name" value="S4"/>
    <property type="match status" value="1"/>
</dbReference>
<comment type="caution">
    <text evidence="5">The sequence shown here is derived from an EMBL/GenBank/DDBJ whole genome shotgun (WGS) entry which is preliminary data.</text>
</comment>
<dbReference type="GO" id="GO:0008168">
    <property type="term" value="F:methyltransferase activity"/>
    <property type="evidence" value="ECO:0007669"/>
    <property type="project" value="InterPro"/>
</dbReference>
<dbReference type="InterPro" id="IPR002877">
    <property type="entry name" value="RNA_MeTrfase_FtsJ_dom"/>
</dbReference>
<dbReference type="Proteomes" id="UP000186112">
    <property type="component" value="Unassembled WGS sequence"/>
</dbReference>
<dbReference type="InterPro" id="IPR004538">
    <property type="entry name" value="Hemolysin_A/TlyA"/>
</dbReference>